<gene>
    <name evidence="2" type="ORF">GOZ95_08540</name>
</gene>
<name>A0AAE4WBF3_AGRVI</name>
<dbReference type="RefSeq" id="WP_156549286.1">
    <property type="nucleotide sequence ID" value="NZ_JABAEJ010000003.1"/>
</dbReference>
<proteinExistence type="predicted"/>
<evidence type="ECO:0000313" key="3">
    <source>
        <dbReference type="Proteomes" id="UP000436692"/>
    </source>
</evidence>
<reference evidence="2 3" key="1">
    <citation type="submission" date="2019-12" db="EMBL/GenBank/DDBJ databases">
        <title>Whole-genome sequencing of Allorhizobium vitis.</title>
        <authorList>
            <person name="Gan H.M."/>
            <person name="Szegedi E."/>
            <person name="Burr T."/>
            <person name="Savka M.A."/>
        </authorList>
    </citation>
    <scope>NUCLEOTIDE SEQUENCE [LARGE SCALE GENOMIC DNA]</scope>
    <source>
        <strain evidence="2 3">CG989</strain>
    </source>
</reference>
<dbReference type="AlphaFoldDB" id="A0AAE4WBF3"/>
<protein>
    <submittedName>
        <fullName evidence="2">Uncharacterized protein</fullName>
    </submittedName>
</protein>
<accession>A0AAE4WBF3</accession>
<feature type="compositionally biased region" description="Polar residues" evidence="1">
    <location>
        <begin position="42"/>
        <end position="51"/>
    </location>
</feature>
<sequence>MQQIENRYSSLGWRRQTQAFVTSPRNGGDNGKDGGLGKRVSGSVQKNENDF</sequence>
<dbReference type="Proteomes" id="UP000436692">
    <property type="component" value="Unassembled WGS sequence"/>
</dbReference>
<dbReference type="EMBL" id="WPHM01000004">
    <property type="protein sequence ID" value="MUZ57506.1"/>
    <property type="molecule type" value="Genomic_DNA"/>
</dbReference>
<feature type="region of interest" description="Disordered" evidence="1">
    <location>
        <begin position="1"/>
        <end position="51"/>
    </location>
</feature>
<feature type="compositionally biased region" description="Polar residues" evidence="1">
    <location>
        <begin position="1"/>
        <end position="24"/>
    </location>
</feature>
<comment type="caution">
    <text evidence="2">The sequence shown here is derived from an EMBL/GenBank/DDBJ whole genome shotgun (WGS) entry which is preliminary data.</text>
</comment>
<organism evidence="2 3">
    <name type="scientific">Agrobacterium vitis</name>
    <name type="common">Rhizobium vitis</name>
    <dbReference type="NCBI Taxonomy" id="373"/>
    <lineage>
        <taxon>Bacteria</taxon>
        <taxon>Pseudomonadati</taxon>
        <taxon>Pseudomonadota</taxon>
        <taxon>Alphaproteobacteria</taxon>
        <taxon>Hyphomicrobiales</taxon>
        <taxon>Rhizobiaceae</taxon>
        <taxon>Rhizobium/Agrobacterium group</taxon>
        <taxon>Agrobacterium</taxon>
    </lineage>
</organism>
<evidence type="ECO:0000256" key="1">
    <source>
        <dbReference type="SAM" id="MobiDB-lite"/>
    </source>
</evidence>
<evidence type="ECO:0000313" key="2">
    <source>
        <dbReference type="EMBL" id="MUZ57506.1"/>
    </source>
</evidence>